<name>A0A246FJN1_9BACT</name>
<keyword evidence="5 7" id="KW-1133">Transmembrane helix</keyword>
<dbReference type="Proteomes" id="UP000197277">
    <property type="component" value="Unassembled WGS sequence"/>
</dbReference>
<protein>
    <recommendedName>
        <fullName evidence="10">Diacylglyceryl transferase</fullName>
    </recommendedName>
</protein>
<comment type="caution">
    <text evidence="8">The sequence shown here is derived from an EMBL/GenBank/DDBJ whole genome shotgun (WGS) entry which is preliminary data.</text>
</comment>
<keyword evidence="9" id="KW-1185">Reference proteome</keyword>
<evidence type="ECO:0008006" key="10">
    <source>
        <dbReference type="Google" id="ProtNLM"/>
    </source>
</evidence>
<dbReference type="RefSeq" id="WP_088464821.1">
    <property type="nucleotide sequence ID" value="NZ_NIRR01000020.1"/>
</dbReference>
<evidence type="ECO:0000256" key="5">
    <source>
        <dbReference type="ARBA" id="ARBA00022989"/>
    </source>
</evidence>
<feature type="transmembrane region" description="Helical" evidence="7">
    <location>
        <begin position="91"/>
        <end position="108"/>
    </location>
</feature>
<feature type="transmembrane region" description="Helical" evidence="7">
    <location>
        <begin position="20"/>
        <end position="40"/>
    </location>
</feature>
<reference evidence="8 9" key="1">
    <citation type="submission" date="2017-06" db="EMBL/GenBank/DDBJ databases">
        <title>Hymenobacter amundsenii sp. nov. isolated from regoliths in Antarctica.</title>
        <authorList>
            <person name="Sedlacek I."/>
            <person name="Kralova S."/>
            <person name="Pantucek R."/>
            <person name="Svec P."/>
            <person name="Holochova P."/>
            <person name="Stankova E."/>
            <person name="Vrbovska V."/>
            <person name="Busse H.-J."/>
        </authorList>
    </citation>
    <scope>NUCLEOTIDE SEQUENCE [LARGE SCALE GENOMIC DNA]</scope>
    <source>
        <strain evidence="8 9">CCM 8682</strain>
    </source>
</reference>
<feature type="transmembrane region" description="Helical" evidence="7">
    <location>
        <begin position="187"/>
        <end position="203"/>
    </location>
</feature>
<feature type="transmembrane region" description="Helical" evidence="7">
    <location>
        <begin position="292"/>
        <end position="311"/>
    </location>
</feature>
<evidence type="ECO:0000256" key="1">
    <source>
        <dbReference type="ARBA" id="ARBA00007150"/>
    </source>
</evidence>
<dbReference type="Pfam" id="PF01790">
    <property type="entry name" value="LGT"/>
    <property type="match status" value="1"/>
</dbReference>
<keyword evidence="6 7" id="KW-0472">Membrane</keyword>
<dbReference type="InterPro" id="IPR001640">
    <property type="entry name" value="Lgt"/>
</dbReference>
<evidence type="ECO:0000313" key="9">
    <source>
        <dbReference type="Proteomes" id="UP000197277"/>
    </source>
</evidence>
<comment type="similarity">
    <text evidence="1">Belongs to the Lgt family.</text>
</comment>
<evidence type="ECO:0000256" key="7">
    <source>
        <dbReference type="SAM" id="Phobius"/>
    </source>
</evidence>
<feature type="transmembrane region" description="Helical" evidence="7">
    <location>
        <begin position="317"/>
        <end position="336"/>
    </location>
</feature>
<evidence type="ECO:0000256" key="6">
    <source>
        <dbReference type="ARBA" id="ARBA00023136"/>
    </source>
</evidence>
<dbReference type="GO" id="GO:0042158">
    <property type="term" value="P:lipoprotein biosynthetic process"/>
    <property type="evidence" value="ECO:0007669"/>
    <property type="project" value="InterPro"/>
</dbReference>
<evidence type="ECO:0000256" key="3">
    <source>
        <dbReference type="ARBA" id="ARBA00022679"/>
    </source>
</evidence>
<feature type="transmembrane region" description="Helical" evidence="7">
    <location>
        <begin position="215"/>
        <end position="233"/>
    </location>
</feature>
<dbReference type="GO" id="GO:0008961">
    <property type="term" value="F:phosphatidylglycerol-prolipoprotein diacylglyceryl transferase activity"/>
    <property type="evidence" value="ECO:0007669"/>
    <property type="project" value="InterPro"/>
</dbReference>
<evidence type="ECO:0000256" key="4">
    <source>
        <dbReference type="ARBA" id="ARBA00022692"/>
    </source>
</evidence>
<dbReference type="PANTHER" id="PTHR30589:SF0">
    <property type="entry name" value="PHOSPHATIDYLGLYCEROL--PROLIPOPROTEIN DIACYLGLYCERYL TRANSFERASE"/>
    <property type="match status" value="1"/>
</dbReference>
<keyword evidence="2" id="KW-1003">Cell membrane</keyword>
<dbReference type="AlphaFoldDB" id="A0A246FJN1"/>
<evidence type="ECO:0000256" key="2">
    <source>
        <dbReference type="ARBA" id="ARBA00022475"/>
    </source>
</evidence>
<keyword evidence="4 7" id="KW-0812">Transmembrane</keyword>
<sequence length="621" mass="66917">MLLSATAPAWTLAVPADTPFDFYTLFYVLAFALNLALLVWEGWRRGYALRPWLVMLACTTLAFILGTKLLALTGPEWRGLLHTGHWPDSEARTVLGGALAGTLTLLALRRPFGFSWHVFDAFTLPMCAALVVQCVGCILTGCCFGETTAGGWGFTYPPDTLPYLVQAVQGQLPRGAAHSLPVHPTQLYSLLLCAAVGGVLLVTRRRPWPGGSQRLLHLGLLLTGRFLIEFWRNPAGEQAGSAVHVHAGLALKQVQWILLLLGPAVLALWAWRVWRRRTARPEIGPVHQPVGNLLAVVALLAATAWLGPVALVLPEVLVVKTLLLAVLVLEGGALLLGAAEAAARPARVALPLGLACTVFVLTSQTPAADTTSHQGREQYSTISGSLSAGSFERLQNTGGGGGCGGASQLLAYRHRYATGTLDASFTRLPGQDTDGDVHKAAATYGVRLHAGSDRQNLLLPDSISFGATSPRTTAILAINPYMCFDRKWVGLGYGLLLGNLGYHRVNFGDEQSNLDLQGALRLGRRETVYALAEYNFLGYGAANPQHRLGIGTGFGGTRWHLLGGAATAKNYEMRPNQSRWSGFVEAQGQFSERWQASTFFLLGNRYQQQAGLRLGYRLPGK</sequence>
<keyword evidence="3" id="KW-0808">Transferase</keyword>
<organism evidence="8 9">
    <name type="scientific">Hymenobacter amundsenii</name>
    <dbReference type="NCBI Taxonomy" id="2006685"/>
    <lineage>
        <taxon>Bacteria</taxon>
        <taxon>Pseudomonadati</taxon>
        <taxon>Bacteroidota</taxon>
        <taxon>Cytophagia</taxon>
        <taxon>Cytophagales</taxon>
        <taxon>Hymenobacteraceae</taxon>
        <taxon>Hymenobacter</taxon>
    </lineage>
</organism>
<dbReference type="OrthoDB" id="871140at2"/>
<dbReference type="PANTHER" id="PTHR30589">
    <property type="entry name" value="PROLIPOPROTEIN DIACYLGLYCERYL TRANSFERASE"/>
    <property type="match status" value="1"/>
</dbReference>
<dbReference type="EMBL" id="NIRR01000020">
    <property type="protein sequence ID" value="OWP62749.1"/>
    <property type="molecule type" value="Genomic_DNA"/>
</dbReference>
<evidence type="ECO:0000313" key="8">
    <source>
        <dbReference type="EMBL" id="OWP62749.1"/>
    </source>
</evidence>
<feature type="transmembrane region" description="Helical" evidence="7">
    <location>
        <begin position="129"/>
        <end position="154"/>
    </location>
</feature>
<feature type="transmembrane region" description="Helical" evidence="7">
    <location>
        <begin position="52"/>
        <end position="71"/>
    </location>
</feature>
<gene>
    <name evidence="8" type="ORF">CDA63_12620</name>
</gene>
<accession>A0A246FJN1</accession>
<proteinExistence type="inferred from homology"/>
<feature type="transmembrane region" description="Helical" evidence="7">
    <location>
        <begin position="253"/>
        <end position="271"/>
    </location>
</feature>
<dbReference type="GO" id="GO:0005886">
    <property type="term" value="C:plasma membrane"/>
    <property type="evidence" value="ECO:0007669"/>
    <property type="project" value="InterPro"/>
</dbReference>